<evidence type="ECO:0000256" key="5">
    <source>
        <dbReference type="ARBA" id="ARBA00023136"/>
    </source>
</evidence>
<reference evidence="13" key="1">
    <citation type="submission" date="2015-07" db="EMBL/GenBank/DDBJ databases">
        <title>Genome Of Nitrogen-Fixing Cyanobacterium Nostoc piscinale CENA21 From Solimoes/Amazon River Floodplain Sediments And Comparative Genomics To Uncover Biosynthetic Natural Products Potential.</title>
        <authorList>
            <person name="Leao T.F."/>
            <person name="Leao P.N."/>
            <person name="Guimaraes P.I."/>
            <person name="de Melo A.G.C."/>
            <person name="Ramos R.T.J."/>
            <person name="Silva A."/>
            <person name="Fiore M.F."/>
            <person name="Schneider M.P.C."/>
        </authorList>
    </citation>
    <scope>NUCLEOTIDE SEQUENCE [LARGE SCALE GENOMIC DNA]</scope>
    <source>
        <strain evidence="13">CENA21</strain>
    </source>
</reference>
<dbReference type="GO" id="GO:0045259">
    <property type="term" value="C:proton-transporting ATP synthase complex"/>
    <property type="evidence" value="ECO:0007669"/>
    <property type="project" value="UniProtKB-KW"/>
</dbReference>
<dbReference type="STRING" id="224013.ACX27_16915"/>
<sequence>MALTVRVISPDKTIWDAEAEEVILPSTTGQLGILSGHAPLLTALDTGVMRVRASKNTNWQAIALLGGFAEVEADEVTILVNGAERGDTIDVDSARTAYNEAQTRLAQVPAGDRQAQIQANQAYKRARARFQAAGGLV</sequence>
<keyword evidence="5 8" id="KW-0472">Membrane</keyword>
<evidence type="ECO:0000256" key="4">
    <source>
        <dbReference type="ARBA" id="ARBA00023065"/>
    </source>
</evidence>
<dbReference type="RefSeq" id="WP_062294594.1">
    <property type="nucleotide sequence ID" value="NZ_CP012036.1"/>
</dbReference>
<gene>
    <name evidence="8" type="primary">atpC</name>
    <name evidence="12" type="ORF">ACX27_16915</name>
</gene>
<keyword evidence="8" id="KW-0375">Hydrogen ion transport</keyword>
<dbReference type="EMBL" id="CP012036">
    <property type="protein sequence ID" value="ALF54136.1"/>
    <property type="molecule type" value="Genomic_DNA"/>
</dbReference>
<evidence type="ECO:0000256" key="7">
    <source>
        <dbReference type="ARBA" id="ARBA00023310"/>
    </source>
</evidence>
<dbReference type="CDD" id="cd12152">
    <property type="entry name" value="F1-ATPase_delta"/>
    <property type="match status" value="1"/>
</dbReference>
<name>A0A0M4TLL9_9NOSO</name>
<dbReference type="GO" id="GO:0031676">
    <property type="term" value="C:plasma membrane-derived thylakoid membrane"/>
    <property type="evidence" value="ECO:0007669"/>
    <property type="project" value="UniProtKB-SubCell"/>
</dbReference>
<comment type="subunit">
    <text evidence="8 9">F-type ATPases have 2 components, CF(1) - the catalytic core - and CF(0) - the membrane proton channel. CF(1) has five subunits: alpha(3), beta(3), gamma(1), delta(1), epsilon(1). CF(0) has three main subunits: a, b and c.</text>
</comment>
<dbReference type="InterPro" id="IPR020547">
    <property type="entry name" value="ATP_synth_F1_esu_C"/>
</dbReference>
<dbReference type="InterPro" id="IPR001469">
    <property type="entry name" value="ATP_synth_F1_dsu/esu"/>
</dbReference>
<dbReference type="PANTHER" id="PTHR13822:SF10">
    <property type="entry name" value="ATP SYNTHASE EPSILON CHAIN, CHLOROPLASTIC"/>
    <property type="match status" value="1"/>
</dbReference>
<evidence type="ECO:0000259" key="10">
    <source>
        <dbReference type="Pfam" id="PF00401"/>
    </source>
</evidence>
<comment type="subcellular location">
    <subcellularLocation>
        <location evidence="8">Cellular thylakoid membrane</location>
        <topology evidence="8">Peripheral membrane protein</topology>
    </subcellularLocation>
    <subcellularLocation>
        <location evidence="1">Endomembrane system</location>
        <topology evidence="1">Peripheral membrane protein</topology>
    </subcellularLocation>
</comment>
<feature type="domain" description="ATP synthase epsilon subunit C-terminal" evidence="10">
    <location>
        <begin position="87"/>
        <end position="134"/>
    </location>
</feature>
<dbReference type="AlphaFoldDB" id="A0A0M4TLL9"/>
<organism evidence="12 13">
    <name type="scientific">Nostoc piscinale CENA21</name>
    <dbReference type="NCBI Taxonomy" id="224013"/>
    <lineage>
        <taxon>Bacteria</taxon>
        <taxon>Bacillati</taxon>
        <taxon>Cyanobacteriota</taxon>
        <taxon>Cyanophyceae</taxon>
        <taxon>Nostocales</taxon>
        <taxon>Nostocaceae</taxon>
        <taxon>Nostoc</taxon>
    </lineage>
</organism>
<dbReference type="NCBIfam" id="TIGR01216">
    <property type="entry name" value="ATP_synt_epsi"/>
    <property type="match status" value="1"/>
</dbReference>
<reference evidence="12 13" key="2">
    <citation type="journal article" date="2016" name="Genome Announc.">
        <title>Draft Genome Sequence of the N2-Fixing Cyanobacterium Nostoc piscinale CENA21, Isolated from the Brazilian Amazon Floodplain.</title>
        <authorList>
            <person name="Leao T."/>
            <person name="Guimaraes P.I."/>
            <person name="de Melo A.G."/>
            <person name="Ramos R.T."/>
            <person name="Leao P.N."/>
            <person name="Silva A."/>
            <person name="Fiore M.F."/>
            <person name="Schneider M.P."/>
        </authorList>
    </citation>
    <scope>NUCLEOTIDE SEQUENCE [LARGE SCALE GENOMIC DNA]</scope>
    <source>
        <strain evidence="12 13">CENA21</strain>
    </source>
</reference>
<keyword evidence="8" id="KW-0793">Thylakoid</keyword>
<keyword evidence="3 8" id="KW-0813">Transport</keyword>
<keyword evidence="13" id="KW-1185">Reference proteome</keyword>
<evidence type="ECO:0000256" key="9">
    <source>
        <dbReference type="RuleBase" id="RU003656"/>
    </source>
</evidence>
<dbReference type="Proteomes" id="UP000062645">
    <property type="component" value="Chromosome"/>
</dbReference>
<keyword evidence="4 8" id="KW-0406">Ion transport</keyword>
<protein>
    <recommendedName>
        <fullName evidence="8">ATP synthase epsilon chain</fullName>
    </recommendedName>
    <alternativeName>
        <fullName evidence="8">ATP synthase F1 sector epsilon subunit</fullName>
    </alternativeName>
    <alternativeName>
        <fullName evidence="8">F-ATPase epsilon subunit</fullName>
    </alternativeName>
</protein>
<dbReference type="PANTHER" id="PTHR13822">
    <property type="entry name" value="ATP SYNTHASE DELTA/EPSILON CHAIN"/>
    <property type="match status" value="1"/>
</dbReference>
<evidence type="ECO:0000256" key="1">
    <source>
        <dbReference type="ARBA" id="ARBA00004184"/>
    </source>
</evidence>
<proteinExistence type="inferred from homology"/>
<evidence type="ECO:0000256" key="2">
    <source>
        <dbReference type="ARBA" id="ARBA00005712"/>
    </source>
</evidence>
<dbReference type="Pfam" id="PF02823">
    <property type="entry name" value="ATP-synt_DE_N"/>
    <property type="match status" value="1"/>
</dbReference>
<dbReference type="GO" id="GO:0005524">
    <property type="term" value="F:ATP binding"/>
    <property type="evidence" value="ECO:0007669"/>
    <property type="project" value="UniProtKB-UniRule"/>
</dbReference>
<evidence type="ECO:0000256" key="8">
    <source>
        <dbReference type="HAMAP-Rule" id="MF_00530"/>
    </source>
</evidence>
<comment type="function">
    <text evidence="8">Produces ATP from ADP in the presence of a proton gradient across the membrane.</text>
</comment>
<dbReference type="InterPro" id="IPR036771">
    <property type="entry name" value="ATPsynth_dsu/esu_N"/>
</dbReference>
<dbReference type="Pfam" id="PF00401">
    <property type="entry name" value="ATP-synt_DE"/>
    <property type="match status" value="1"/>
</dbReference>
<keyword evidence="6 8" id="KW-0139">CF(1)</keyword>
<evidence type="ECO:0000256" key="6">
    <source>
        <dbReference type="ARBA" id="ARBA00023196"/>
    </source>
</evidence>
<feature type="domain" description="ATP synthase F1 complex delta/epsilon subunit N-terminal" evidence="11">
    <location>
        <begin position="3"/>
        <end position="83"/>
    </location>
</feature>
<dbReference type="GO" id="GO:0012505">
    <property type="term" value="C:endomembrane system"/>
    <property type="evidence" value="ECO:0007669"/>
    <property type="project" value="UniProtKB-SubCell"/>
</dbReference>
<dbReference type="Gene3D" id="1.10.287.540">
    <property type="entry name" value="Helix hairpin bin"/>
    <property type="match status" value="1"/>
</dbReference>
<dbReference type="InterPro" id="IPR020546">
    <property type="entry name" value="ATP_synth_F1_dsu/esu_N"/>
</dbReference>
<dbReference type="SUPFAM" id="SSF51344">
    <property type="entry name" value="Epsilon subunit of F1F0-ATP synthase N-terminal domain"/>
    <property type="match status" value="1"/>
</dbReference>
<keyword evidence="7 8" id="KW-0066">ATP synthesis</keyword>
<dbReference type="HAMAP" id="MF_00530">
    <property type="entry name" value="ATP_synth_epsil_bac"/>
    <property type="match status" value="1"/>
</dbReference>
<dbReference type="Gene3D" id="2.60.15.10">
    <property type="entry name" value="F0F1 ATP synthase delta/epsilon subunit, N-terminal"/>
    <property type="match status" value="1"/>
</dbReference>
<accession>A0A0M4TLL9</accession>
<dbReference type="KEGG" id="npz:ACX27_16915"/>
<dbReference type="GO" id="GO:0046933">
    <property type="term" value="F:proton-transporting ATP synthase activity, rotational mechanism"/>
    <property type="evidence" value="ECO:0007669"/>
    <property type="project" value="UniProtKB-UniRule"/>
</dbReference>
<comment type="similarity">
    <text evidence="2 8 9">Belongs to the ATPase epsilon chain family.</text>
</comment>
<evidence type="ECO:0000256" key="3">
    <source>
        <dbReference type="ARBA" id="ARBA00022448"/>
    </source>
</evidence>
<dbReference type="OrthoDB" id="9804110at2"/>
<evidence type="ECO:0000313" key="12">
    <source>
        <dbReference type="EMBL" id="ALF54136.1"/>
    </source>
</evidence>
<evidence type="ECO:0000259" key="11">
    <source>
        <dbReference type="Pfam" id="PF02823"/>
    </source>
</evidence>
<evidence type="ECO:0000313" key="13">
    <source>
        <dbReference type="Proteomes" id="UP000062645"/>
    </source>
</evidence>
<dbReference type="PATRIC" id="fig|224013.5.peg.4046"/>